<feature type="compositionally biased region" description="Low complexity" evidence="2">
    <location>
        <begin position="32"/>
        <end position="41"/>
    </location>
</feature>
<reference evidence="6" key="1">
    <citation type="journal article" date="2019" name="Int. J. Syst. Evol. Microbiol.">
        <title>The Global Catalogue of Microorganisms (GCM) 10K type strain sequencing project: providing services to taxonomists for standard genome sequencing and annotation.</title>
        <authorList>
            <consortium name="The Broad Institute Genomics Platform"/>
            <consortium name="The Broad Institute Genome Sequencing Center for Infectious Disease"/>
            <person name="Wu L."/>
            <person name="Ma J."/>
        </authorList>
    </citation>
    <scope>NUCLEOTIDE SEQUENCE [LARGE SCALE GENOMIC DNA]</scope>
    <source>
        <strain evidence="6">JCM 17458</strain>
    </source>
</reference>
<dbReference type="PANTHER" id="PTHR30404:SF0">
    <property type="entry name" value="N-ACETYLMURAMOYL-L-ALANINE AMIDASE AMIC"/>
    <property type="match status" value="1"/>
</dbReference>
<evidence type="ECO:0000259" key="4">
    <source>
        <dbReference type="SMART" id="SM00646"/>
    </source>
</evidence>
<dbReference type="Gene3D" id="3.40.630.40">
    <property type="entry name" value="Zn-dependent exopeptidases"/>
    <property type="match status" value="1"/>
</dbReference>
<dbReference type="EMBL" id="BAABAZ010000012">
    <property type="protein sequence ID" value="GAA4285293.1"/>
    <property type="molecule type" value="Genomic_DNA"/>
</dbReference>
<feature type="chain" id="PRO_5047284055" evidence="3">
    <location>
        <begin position="26"/>
        <end position="283"/>
    </location>
</feature>
<evidence type="ECO:0000256" key="3">
    <source>
        <dbReference type="SAM" id="SignalP"/>
    </source>
</evidence>
<feature type="region of interest" description="Disordered" evidence="2">
    <location>
        <begin position="29"/>
        <end position="109"/>
    </location>
</feature>
<feature type="compositionally biased region" description="Polar residues" evidence="2">
    <location>
        <begin position="45"/>
        <end position="63"/>
    </location>
</feature>
<protein>
    <submittedName>
        <fullName evidence="5">N-acetylmuramoyl-L-alanine amidase</fullName>
    </submittedName>
</protein>
<keyword evidence="6" id="KW-1185">Reference proteome</keyword>
<feature type="signal peptide" evidence="3">
    <location>
        <begin position="1"/>
        <end position="25"/>
    </location>
</feature>
<accession>A0ABP8EMY6</accession>
<evidence type="ECO:0000256" key="2">
    <source>
        <dbReference type="SAM" id="MobiDB-lite"/>
    </source>
</evidence>
<dbReference type="CDD" id="cd02696">
    <property type="entry name" value="MurNAc-LAA"/>
    <property type="match status" value="1"/>
</dbReference>
<dbReference type="SMART" id="SM00646">
    <property type="entry name" value="Ami_3"/>
    <property type="match status" value="1"/>
</dbReference>
<dbReference type="PANTHER" id="PTHR30404">
    <property type="entry name" value="N-ACETYLMURAMOYL-L-ALANINE AMIDASE"/>
    <property type="match status" value="1"/>
</dbReference>
<feature type="domain" description="MurNAc-LAA" evidence="4">
    <location>
        <begin position="155"/>
        <end position="277"/>
    </location>
</feature>
<evidence type="ECO:0000313" key="5">
    <source>
        <dbReference type="EMBL" id="GAA4285293.1"/>
    </source>
</evidence>
<proteinExistence type="predicted"/>
<keyword evidence="1" id="KW-0378">Hydrolase</keyword>
<dbReference type="Proteomes" id="UP001501586">
    <property type="component" value="Unassembled WGS sequence"/>
</dbReference>
<gene>
    <name evidence="5" type="ORF">GCM10022261_28240</name>
</gene>
<evidence type="ECO:0000313" key="6">
    <source>
        <dbReference type="Proteomes" id="UP001501586"/>
    </source>
</evidence>
<dbReference type="InterPro" id="IPR002508">
    <property type="entry name" value="MurNAc-LAA_cat"/>
</dbReference>
<evidence type="ECO:0000256" key="1">
    <source>
        <dbReference type="ARBA" id="ARBA00022801"/>
    </source>
</evidence>
<name>A0ABP8EMY6_9MICO</name>
<sequence>MLHLSPQRVTVAPALLLLAALGLPAGCGGAGPAEPSASADPTPVQAESPSNAQQSPPAGSSSDEALAGRTIALDPGHNGGNAANPDRINAAVPDGRGGTKACNTTGTATESGYPEHAFNWDVSQQVTLELKDRGADVVLSRSDDEGVGPCVDERGQFAGDSGADILISIHANGSEDPVARGFHMITVRDTEDERLEEASAAAAAHLFDAFEASGFEGNPAYGTDGIVRRTDIAGLNHAAVPAVLVECGEMRNSEDAAIMESAEGRELYADAIVSGIESILTEQ</sequence>
<dbReference type="SUPFAM" id="SSF53187">
    <property type="entry name" value="Zn-dependent exopeptidases"/>
    <property type="match status" value="1"/>
</dbReference>
<keyword evidence="3" id="KW-0732">Signal</keyword>
<dbReference type="RefSeq" id="WP_236863086.1">
    <property type="nucleotide sequence ID" value="NZ_BAABAZ010000012.1"/>
</dbReference>
<dbReference type="InterPro" id="IPR050695">
    <property type="entry name" value="N-acetylmuramoyl_amidase_3"/>
</dbReference>
<dbReference type="Pfam" id="PF01520">
    <property type="entry name" value="Amidase_3"/>
    <property type="match status" value="1"/>
</dbReference>
<organism evidence="5 6">
    <name type="scientific">Brevibacterium daeguense</name>
    <dbReference type="NCBI Taxonomy" id="909936"/>
    <lineage>
        <taxon>Bacteria</taxon>
        <taxon>Bacillati</taxon>
        <taxon>Actinomycetota</taxon>
        <taxon>Actinomycetes</taxon>
        <taxon>Micrococcales</taxon>
        <taxon>Brevibacteriaceae</taxon>
        <taxon>Brevibacterium</taxon>
    </lineage>
</organism>
<comment type="caution">
    <text evidence="5">The sequence shown here is derived from an EMBL/GenBank/DDBJ whole genome shotgun (WGS) entry which is preliminary data.</text>
</comment>